<dbReference type="EC" id="2.4.1.-" evidence="4"/>
<dbReference type="PANTHER" id="PTHR11926">
    <property type="entry name" value="GLUCOSYL/GLUCURONOSYL TRANSFERASES"/>
    <property type="match status" value="1"/>
</dbReference>
<evidence type="ECO:0000256" key="1">
    <source>
        <dbReference type="ARBA" id="ARBA00009995"/>
    </source>
</evidence>
<comment type="similarity">
    <text evidence="1 3">Belongs to the UDP-glycosyltransferase family.</text>
</comment>
<dbReference type="FunFam" id="3.40.50.2000:FF:000019">
    <property type="entry name" value="Glycosyltransferase"/>
    <property type="match status" value="1"/>
</dbReference>
<dbReference type="RefSeq" id="XP_027118815.1">
    <property type="nucleotide sequence ID" value="XM_027263014.2"/>
</dbReference>
<keyword evidence="3" id="KW-0328">Glycosyltransferase</keyword>
<reference evidence="6" key="2">
    <citation type="submission" date="2025-08" db="UniProtKB">
        <authorList>
            <consortium name="RefSeq"/>
        </authorList>
    </citation>
    <scope>IDENTIFICATION</scope>
    <source>
        <tissue evidence="6">Leaves</tissue>
    </source>
</reference>
<name>A0A6P6WTY5_COFAR</name>
<evidence type="ECO:0000313" key="6">
    <source>
        <dbReference type="RefSeq" id="XP_027118815.1"/>
    </source>
</evidence>
<gene>
    <name evidence="6" type="primary">LOC113736065</name>
</gene>
<evidence type="ECO:0000256" key="4">
    <source>
        <dbReference type="RuleBase" id="RU362057"/>
    </source>
</evidence>
<dbReference type="GeneID" id="113736065"/>
<dbReference type="PANTHER" id="PTHR11926:SF1560">
    <property type="entry name" value="UDP-GLYCOSYLTRANSFERASE 74E1-RELATED"/>
    <property type="match status" value="1"/>
</dbReference>
<dbReference type="GO" id="GO:0080044">
    <property type="term" value="F:quercetin 7-O-glucosyltransferase activity"/>
    <property type="evidence" value="ECO:0007669"/>
    <property type="project" value="TreeGrafter"/>
</dbReference>
<sequence>MAENQKPHLLVLPFPAEGHINPLLNFAKRLIPKAFMITFIIPVDLTKKSAHNAQDSSSSELFNIEHISDGSNEGEEPDSLAGYFRRLHAIMSRDLVKLIEKLNRSDFPPKVLVYDSTLTWALDVAHQMGLLGASFFTQSCAVSTLYYHLQEEKLSAIPDEEHSSVLIPPLPLLQIDELPSFTQVDDKDHTIVKLVVEQFSNVEKANWIFFNSFDKLEYEVANWMARKWSIKTVGPTILKDNKHHGACLVEMKSDACLKWLDERDCSSVIYVSLGSVAVLGEEQMEELARGIAKSDHHFLWMVRDSEECKLPPNFESEISEKGLIVNWCPQLEVLAHQALSCFMTHCGWNSMLEALISGVPMIAMPQIVDQFTNAKFVADVWQTGVRVKANDKGIVTREEISMSIKAVTEGDSAKEFRRNAEKWKELAQEAVRQGGSSHNNIDEFVSQVLSV</sequence>
<dbReference type="Proteomes" id="UP001652660">
    <property type="component" value="Chromosome 3c"/>
</dbReference>
<dbReference type="PROSITE" id="PS00375">
    <property type="entry name" value="UDPGT"/>
    <property type="match status" value="1"/>
</dbReference>
<proteinExistence type="inferred from homology"/>
<evidence type="ECO:0000313" key="5">
    <source>
        <dbReference type="Proteomes" id="UP001652660"/>
    </source>
</evidence>
<protein>
    <recommendedName>
        <fullName evidence="4">Glycosyltransferase</fullName>
        <ecNumber evidence="4">2.4.1.-</ecNumber>
    </recommendedName>
</protein>
<dbReference type="Pfam" id="PF00201">
    <property type="entry name" value="UDPGT"/>
    <property type="match status" value="1"/>
</dbReference>
<dbReference type="OrthoDB" id="5835829at2759"/>
<dbReference type="CDD" id="cd03784">
    <property type="entry name" value="GT1_Gtf-like"/>
    <property type="match status" value="1"/>
</dbReference>
<evidence type="ECO:0000256" key="2">
    <source>
        <dbReference type="ARBA" id="ARBA00022679"/>
    </source>
</evidence>
<reference evidence="5" key="1">
    <citation type="journal article" date="2025" name="Foods">
        <title>Unveiling the Microbial Signatures of Arabica Coffee Cherries: Insights into Ripeness Specific Diversity, Functional Traits, and Implications for Quality and Safety.</title>
        <authorList>
            <consortium name="RefSeq"/>
            <person name="Tenea G.N."/>
            <person name="Cifuentes V."/>
            <person name="Reyes P."/>
            <person name="Cevallos-Vallejos M."/>
        </authorList>
    </citation>
    <scope>NUCLEOTIDE SEQUENCE [LARGE SCALE GENOMIC DNA]</scope>
</reference>
<dbReference type="InterPro" id="IPR035595">
    <property type="entry name" value="UDP_glycos_trans_CS"/>
</dbReference>
<evidence type="ECO:0000256" key="3">
    <source>
        <dbReference type="RuleBase" id="RU003718"/>
    </source>
</evidence>
<dbReference type="SUPFAM" id="SSF53756">
    <property type="entry name" value="UDP-Glycosyltransferase/glycogen phosphorylase"/>
    <property type="match status" value="1"/>
</dbReference>
<organism evidence="5 6">
    <name type="scientific">Coffea arabica</name>
    <name type="common">Arabian coffee</name>
    <dbReference type="NCBI Taxonomy" id="13443"/>
    <lineage>
        <taxon>Eukaryota</taxon>
        <taxon>Viridiplantae</taxon>
        <taxon>Streptophyta</taxon>
        <taxon>Embryophyta</taxon>
        <taxon>Tracheophyta</taxon>
        <taxon>Spermatophyta</taxon>
        <taxon>Magnoliopsida</taxon>
        <taxon>eudicotyledons</taxon>
        <taxon>Gunneridae</taxon>
        <taxon>Pentapetalae</taxon>
        <taxon>asterids</taxon>
        <taxon>lamiids</taxon>
        <taxon>Gentianales</taxon>
        <taxon>Rubiaceae</taxon>
        <taxon>Ixoroideae</taxon>
        <taxon>Gardenieae complex</taxon>
        <taxon>Bertiereae - Coffeeae clade</taxon>
        <taxon>Coffeeae</taxon>
        <taxon>Coffea</taxon>
    </lineage>
</organism>
<keyword evidence="5" id="KW-1185">Reference proteome</keyword>
<dbReference type="AlphaFoldDB" id="A0A6P6WTY5"/>
<dbReference type="GO" id="GO:0080043">
    <property type="term" value="F:quercetin 3-O-glucosyltransferase activity"/>
    <property type="evidence" value="ECO:0007669"/>
    <property type="project" value="TreeGrafter"/>
</dbReference>
<accession>A0A6P6WTY5</accession>
<dbReference type="InterPro" id="IPR002213">
    <property type="entry name" value="UDP_glucos_trans"/>
</dbReference>
<dbReference type="Gene3D" id="3.40.50.2000">
    <property type="entry name" value="Glycogen Phosphorylase B"/>
    <property type="match status" value="2"/>
</dbReference>
<keyword evidence="2 3" id="KW-0808">Transferase</keyword>